<sequence>MGSDKQPVGLLDTLNMETVRTIFTHTYPYPHEHSRHAVIAVFIGCLFFISSDNMHTLIQKLDSNIKWWSMYIAWILVAALYHLPSFQSMGVDLRMNLSLFLTIYVSSILFLLVFHIIFIGLWYVGLVARVAGRRPAILTILQNCAVISVACCVFYSHCGNRAIMREKTFERRYSGWFTLWNKEERNSWLAKFVRMNQFKDQVCSSWFAPVGSASDYPFLSKWVIYGELTCSGGSCAESPAEISPIYSLWATFIGLYIANYVVERSTGWALTHPVSQKEFEKLKKKQMKPDFLDMVPWYSGTSADLFKTVFDLLVSVTVFVGRFDMRMMQAAMSRVEDGAKQEDLLYDQFSEDDELWFDFMADTGDGGNSSYSVARLLAQPSVRIRSDDSLITLPRANLLLIGGDLAYPNPSTFTYERRLFRPFEYALQPPLWYKEEHIAVNKPELPSGVSHLSSMMGLSASSYLEIMHLCWFTDWFDGLQTFMRYICHKSWLGGWFMPQKKSYFALQLPKGWWVFGLDLALHCDIDVYQFKFFSELIKEKVGEYDSVIIMTHEPNGFSIGTGMMRLGRISHT</sequence>
<proteinExistence type="predicted"/>
<reference evidence="2" key="2">
    <citation type="journal article" date="2024" name="Plant">
        <title>Genomic evolution and insights into agronomic trait innovations of Sesamum species.</title>
        <authorList>
            <person name="Miao H."/>
            <person name="Wang L."/>
            <person name="Qu L."/>
            <person name="Liu H."/>
            <person name="Sun Y."/>
            <person name="Le M."/>
            <person name="Wang Q."/>
            <person name="Wei S."/>
            <person name="Zheng Y."/>
            <person name="Lin W."/>
            <person name="Duan Y."/>
            <person name="Cao H."/>
            <person name="Xiong S."/>
            <person name="Wang X."/>
            <person name="Wei L."/>
            <person name="Li C."/>
            <person name="Ma Q."/>
            <person name="Ju M."/>
            <person name="Zhao R."/>
            <person name="Li G."/>
            <person name="Mu C."/>
            <person name="Tian Q."/>
            <person name="Mei H."/>
            <person name="Zhang T."/>
            <person name="Gao T."/>
            <person name="Zhang H."/>
        </authorList>
    </citation>
    <scope>NUCLEOTIDE SEQUENCE</scope>
    <source>
        <strain evidence="2">G01</strain>
    </source>
</reference>
<name>A0AAW2LAR8_9LAMI</name>
<dbReference type="AlphaFoldDB" id="A0AAW2LAR8"/>
<evidence type="ECO:0000256" key="1">
    <source>
        <dbReference type="SAM" id="Phobius"/>
    </source>
</evidence>
<reference evidence="2" key="1">
    <citation type="submission" date="2020-06" db="EMBL/GenBank/DDBJ databases">
        <authorList>
            <person name="Li T."/>
            <person name="Hu X."/>
            <person name="Zhang T."/>
            <person name="Song X."/>
            <person name="Zhang H."/>
            <person name="Dai N."/>
            <person name="Sheng W."/>
            <person name="Hou X."/>
            <person name="Wei L."/>
        </authorList>
    </citation>
    <scope>NUCLEOTIDE SEQUENCE</scope>
    <source>
        <strain evidence="2">G01</strain>
        <tissue evidence="2">Leaf</tissue>
    </source>
</reference>
<dbReference type="SUPFAM" id="SSF56300">
    <property type="entry name" value="Metallo-dependent phosphatases"/>
    <property type="match status" value="1"/>
</dbReference>
<keyword evidence="1" id="KW-0812">Transmembrane</keyword>
<feature type="transmembrane region" description="Helical" evidence="1">
    <location>
        <begin position="136"/>
        <end position="156"/>
    </location>
</feature>
<feature type="transmembrane region" description="Helical" evidence="1">
    <location>
        <begin position="103"/>
        <end position="124"/>
    </location>
</feature>
<protein>
    <submittedName>
        <fullName evidence="2">Uncharacterized protein</fullName>
    </submittedName>
</protein>
<dbReference type="EMBL" id="JACGWK010000015">
    <property type="protein sequence ID" value="KAL0314816.1"/>
    <property type="molecule type" value="Genomic_DNA"/>
</dbReference>
<accession>A0AAW2LAR8</accession>
<dbReference type="PANTHER" id="PTHR34211">
    <property type="entry name" value="CALCINEURIN-LIKE METALLO-PHOSPHOESTERASE SUPERFAMILY PROTEIN"/>
    <property type="match status" value="1"/>
</dbReference>
<organism evidence="2">
    <name type="scientific">Sesamum angustifolium</name>
    <dbReference type="NCBI Taxonomy" id="2727405"/>
    <lineage>
        <taxon>Eukaryota</taxon>
        <taxon>Viridiplantae</taxon>
        <taxon>Streptophyta</taxon>
        <taxon>Embryophyta</taxon>
        <taxon>Tracheophyta</taxon>
        <taxon>Spermatophyta</taxon>
        <taxon>Magnoliopsida</taxon>
        <taxon>eudicotyledons</taxon>
        <taxon>Gunneridae</taxon>
        <taxon>Pentapetalae</taxon>
        <taxon>asterids</taxon>
        <taxon>lamiids</taxon>
        <taxon>Lamiales</taxon>
        <taxon>Pedaliaceae</taxon>
        <taxon>Sesamum</taxon>
    </lineage>
</organism>
<dbReference type="PANTHER" id="PTHR34211:SF3">
    <property type="entry name" value="CALCINEURIN-LIKE METALLO-PHOSPHOESTERASE SUPERFAMILY PROTEIN"/>
    <property type="match status" value="1"/>
</dbReference>
<gene>
    <name evidence="2" type="ORF">Sangu_2326000</name>
</gene>
<dbReference type="InterPro" id="IPR029052">
    <property type="entry name" value="Metallo-depent_PP-like"/>
</dbReference>
<keyword evidence="1" id="KW-0472">Membrane</keyword>
<feature type="transmembrane region" description="Helical" evidence="1">
    <location>
        <begin position="37"/>
        <end position="58"/>
    </location>
</feature>
<keyword evidence="1" id="KW-1133">Transmembrane helix</keyword>
<feature type="transmembrane region" description="Helical" evidence="1">
    <location>
        <begin position="65"/>
        <end position="83"/>
    </location>
</feature>
<evidence type="ECO:0000313" key="2">
    <source>
        <dbReference type="EMBL" id="KAL0314816.1"/>
    </source>
</evidence>
<comment type="caution">
    <text evidence="2">The sequence shown here is derived from an EMBL/GenBank/DDBJ whole genome shotgun (WGS) entry which is preliminary data.</text>
</comment>